<reference evidence="2" key="1">
    <citation type="submission" date="2017-12" db="EMBL/GenBank/DDBJ databases">
        <title>Sequencing the genomes of 1000 Actinobacteria strains.</title>
        <authorList>
            <person name="Klenk H.-P."/>
        </authorList>
    </citation>
    <scope>NUCLEOTIDE SEQUENCE [LARGE SCALE GENOMIC DNA]</scope>
    <source>
        <strain evidence="2">DSM 44228</strain>
    </source>
</reference>
<feature type="compositionally biased region" description="Polar residues" evidence="1">
    <location>
        <begin position="29"/>
        <end position="55"/>
    </location>
</feature>
<evidence type="ECO:0000313" key="3">
    <source>
        <dbReference type="Proteomes" id="UP000233786"/>
    </source>
</evidence>
<protein>
    <submittedName>
        <fullName evidence="2">Uncharacterized protein</fullName>
    </submittedName>
</protein>
<organism evidence="2 3">
    <name type="scientific">Saccharopolyspora spinosa</name>
    <dbReference type="NCBI Taxonomy" id="60894"/>
    <lineage>
        <taxon>Bacteria</taxon>
        <taxon>Bacillati</taxon>
        <taxon>Actinomycetota</taxon>
        <taxon>Actinomycetes</taxon>
        <taxon>Pseudonocardiales</taxon>
        <taxon>Pseudonocardiaceae</taxon>
        <taxon>Saccharopolyspora</taxon>
    </lineage>
</organism>
<keyword evidence="3" id="KW-1185">Reference proteome</keyword>
<evidence type="ECO:0000256" key="1">
    <source>
        <dbReference type="SAM" id="MobiDB-lite"/>
    </source>
</evidence>
<name>A0A2N3Y349_SACSN</name>
<evidence type="ECO:0000313" key="2">
    <source>
        <dbReference type="EMBL" id="PKW17332.1"/>
    </source>
</evidence>
<feature type="region of interest" description="Disordered" evidence="1">
    <location>
        <begin position="1"/>
        <end position="55"/>
    </location>
</feature>
<accession>A0A2N3Y349</accession>
<proteinExistence type="predicted"/>
<feature type="compositionally biased region" description="Basic and acidic residues" evidence="1">
    <location>
        <begin position="1"/>
        <end position="19"/>
    </location>
</feature>
<gene>
    <name evidence="2" type="ORF">A8926_5287</name>
</gene>
<dbReference type="EMBL" id="PJNB01000001">
    <property type="protein sequence ID" value="PKW17332.1"/>
    <property type="molecule type" value="Genomic_DNA"/>
</dbReference>
<comment type="caution">
    <text evidence="2">The sequence shown here is derived from an EMBL/GenBank/DDBJ whole genome shotgun (WGS) entry which is preliminary data.</text>
</comment>
<dbReference type="AlphaFoldDB" id="A0A2N3Y349"/>
<dbReference type="Proteomes" id="UP000233786">
    <property type="component" value="Unassembled WGS sequence"/>
</dbReference>
<sequence length="55" mass="5956">MLITPTHHDLPSARSDDHGCLGTLDTRADSPQRQGDYHTSFSHSLVPTKQSGDPA</sequence>